<dbReference type="KEGG" id="bgm:CAL15_11280"/>
<sequence length="402" mass="43447">MRPLQGITILDLSRVLACPFASMILAELGAEVIKVEQPGTGDETRSFEPMARGEVQGEADEVSAYYMAFNRSKRSITVNLRSPQGQDLVRRLAAGADVLLENFPVGTLARYGLDYAALSPLNERLVHVSCTGFGQTGPYRKRKGYDTVFQAMAGIMSLTGERGGGPVKPGLPIADLSSGLWVAIAILAALTGREKTGRGSHVDFSMFDGQVGLLSLAAARWFALGEVPARLGTEHPGRIPSAAFVCADGRWVQITGSDQHWAPLCNLLGLEDWAADAALGRNAERLARREEVMARLQAAIGKLDRDELCRRCDLVGVPAGPILQVDEVMANEHVAARGMVVEFPHPRIGSFKGLRVPLRFQGLDDPQVGRPPLLGEHTEEVLREKLGIDEQALQDLRQAGAI</sequence>
<dbReference type="InterPro" id="IPR003673">
    <property type="entry name" value="CoA-Trfase_fam_III"/>
</dbReference>
<dbReference type="PANTHER" id="PTHR48207">
    <property type="entry name" value="SUCCINATE--HYDROXYMETHYLGLUTARATE COA-TRANSFERASE"/>
    <property type="match status" value="1"/>
</dbReference>
<evidence type="ECO:0000256" key="1">
    <source>
        <dbReference type="ARBA" id="ARBA00022679"/>
    </source>
</evidence>
<dbReference type="Gene3D" id="3.40.50.10540">
    <property type="entry name" value="Crotonobetainyl-coa:carnitine coa-transferase, domain 1"/>
    <property type="match status" value="1"/>
</dbReference>
<name>A0A1W6ZC61_9BORD</name>
<organism evidence="2 3">
    <name type="scientific">Bordetella genomosp. 13</name>
    <dbReference type="NCBI Taxonomy" id="463040"/>
    <lineage>
        <taxon>Bacteria</taxon>
        <taxon>Pseudomonadati</taxon>
        <taxon>Pseudomonadota</taxon>
        <taxon>Betaproteobacteria</taxon>
        <taxon>Burkholderiales</taxon>
        <taxon>Alcaligenaceae</taxon>
        <taxon>Bordetella</taxon>
    </lineage>
</organism>
<keyword evidence="1 2" id="KW-0808">Transferase</keyword>
<dbReference type="OrthoDB" id="5294844at2"/>
<dbReference type="EMBL" id="CP021111">
    <property type="protein sequence ID" value="ARP94909.1"/>
    <property type="molecule type" value="Genomic_DNA"/>
</dbReference>
<dbReference type="PANTHER" id="PTHR48207:SF3">
    <property type="entry name" value="SUCCINATE--HYDROXYMETHYLGLUTARATE COA-TRANSFERASE"/>
    <property type="match status" value="1"/>
</dbReference>
<keyword evidence="3" id="KW-1185">Reference proteome</keyword>
<accession>A0A1W6ZC61</accession>
<dbReference type="Proteomes" id="UP000194161">
    <property type="component" value="Chromosome"/>
</dbReference>
<dbReference type="Gene3D" id="3.30.1540.10">
    <property type="entry name" value="formyl-coa transferase, domain 3"/>
    <property type="match status" value="1"/>
</dbReference>
<dbReference type="InterPro" id="IPR050483">
    <property type="entry name" value="CoA-transferase_III_domain"/>
</dbReference>
<dbReference type="InterPro" id="IPR023606">
    <property type="entry name" value="CoA-Trfase_III_dom_1_sf"/>
</dbReference>
<dbReference type="RefSeq" id="WP_086078676.1">
    <property type="nucleotide sequence ID" value="NZ_CP021111.1"/>
</dbReference>
<evidence type="ECO:0000313" key="2">
    <source>
        <dbReference type="EMBL" id="ARP94909.1"/>
    </source>
</evidence>
<evidence type="ECO:0000313" key="3">
    <source>
        <dbReference type="Proteomes" id="UP000194161"/>
    </source>
</evidence>
<dbReference type="Pfam" id="PF02515">
    <property type="entry name" value="CoA_transf_3"/>
    <property type="match status" value="1"/>
</dbReference>
<dbReference type="InterPro" id="IPR044855">
    <property type="entry name" value="CoA-Trfase_III_dom3_sf"/>
</dbReference>
<gene>
    <name evidence="2" type="ORF">CAL15_11280</name>
</gene>
<dbReference type="GO" id="GO:0008410">
    <property type="term" value="F:CoA-transferase activity"/>
    <property type="evidence" value="ECO:0007669"/>
    <property type="project" value="TreeGrafter"/>
</dbReference>
<reference evidence="2 3" key="1">
    <citation type="submission" date="2017-05" db="EMBL/GenBank/DDBJ databases">
        <title>Complete and WGS of Bordetella genogroups.</title>
        <authorList>
            <person name="Spilker T."/>
            <person name="LiPuma J."/>
        </authorList>
    </citation>
    <scope>NUCLEOTIDE SEQUENCE [LARGE SCALE GENOMIC DNA]</scope>
    <source>
        <strain evidence="2 3">AU7206</strain>
    </source>
</reference>
<proteinExistence type="predicted"/>
<dbReference type="AlphaFoldDB" id="A0A1W6ZC61"/>
<protein>
    <submittedName>
        <fullName evidence="2">CoA transferase</fullName>
    </submittedName>
</protein>
<dbReference type="STRING" id="463040.CAL15_11280"/>
<dbReference type="SUPFAM" id="SSF89796">
    <property type="entry name" value="CoA-transferase family III (CaiB/BaiF)"/>
    <property type="match status" value="1"/>
</dbReference>